<sequence length="33" mass="3902">MVSLLVGFDNHVIHVYFEHVSDFSSEYFVHHPL</sequence>
<accession>A0A392UZ72</accession>
<protein>
    <submittedName>
        <fullName evidence="1">Uncharacterized protein</fullName>
    </submittedName>
</protein>
<name>A0A392UZ72_9FABA</name>
<dbReference type="Proteomes" id="UP000265520">
    <property type="component" value="Unassembled WGS sequence"/>
</dbReference>
<reference evidence="1 2" key="1">
    <citation type="journal article" date="2018" name="Front. Plant Sci.">
        <title>Red Clover (Trifolium pratense) and Zigzag Clover (T. medium) - A Picture of Genomic Similarities and Differences.</title>
        <authorList>
            <person name="Dluhosova J."/>
            <person name="Istvanek J."/>
            <person name="Nedelnik J."/>
            <person name="Repkova J."/>
        </authorList>
    </citation>
    <scope>NUCLEOTIDE SEQUENCE [LARGE SCALE GENOMIC DNA]</scope>
    <source>
        <strain evidence="2">cv. 10/8</strain>
        <tissue evidence="1">Leaf</tissue>
    </source>
</reference>
<evidence type="ECO:0000313" key="1">
    <source>
        <dbReference type="EMBL" id="MCI79995.1"/>
    </source>
</evidence>
<organism evidence="1 2">
    <name type="scientific">Trifolium medium</name>
    <dbReference type="NCBI Taxonomy" id="97028"/>
    <lineage>
        <taxon>Eukaryota</taxon>
        <taxon>Viridiplantae</taxon>
        <taxon>Streptophyta</taxon>
        <taxon>Embryophyta</taxon>
        <taxon>Tracheophyta</taxon>
        <taxon>Spermatophyta</taxon>
        <taxon>Magnoliopsida</taxon>
        <taxon>eudicotyledons</taxon>
        <taxon>Gunneridae</taxon>
        <taxon>Pentapetalae</taxon>
        <taxon>rosids</taxon>
        <taxon>fabids</taxon>
        <taxon>Fabales</taxon>
        <taxon>Fabaceae</taxon>
        <taxon>Papilionoideae</taxon>
        <taxon>50 kb inversion clade</taxon>
        <taxon>NPAAA clade</taxon>
        <taxon>Hologalegina</taxon>
        <taxon>IRL clade</taxon>
        <taxon>Trifolieae</taxon>
        <taxon>Trifolium</taxon>
    </lineage>
</organism>
<feature type="non-terminal residue" evidence="1">
    <location>
        <position position="33"/>
    </location>
</feature>
<comment type="caution">
    <text evidence="1">The sequence shown here is derived from an EMBL/GenBank/DDBJ whole genome shotgun (WGS) entry which is preliminary data.</text>
</comment>
<evidence type="ECO:0000313" key="2">
    <source>
        <dbReference type="Proteomes" id="UP000265520"/>
    </source>
</evidence>
<keyword evidence="2" id="KW-1185">Reference proteome</keyword>
<dbReference type="AlphaFoldDB" id="A0A392UZ72"/>
<dbReference type="EMBL" id="LXQA010985589">
    <property type="protein sequence ID" value="MCI79995.1"/>
    <property type="molecule type" value="Genomic_DNA"/>
</dbReference>
<proteinExistence type="predicted"/>